<gene>
    <name evidence="4" type="ORF">SAMN02746066_01581</name>
</gene>
<feature type="domain" description="CdaR GGDEF-like" evidence="3">
    <location>
        <begin position="320"/>
        <end position="420"/>
    </location>
</feature>
<protein>
    <submittedName>
        <fullName evidence="4">PucR C-terminal helix-turn-helix domain-containing protein</fullName>
    </submittedName>
</protein>
<dbReference type="Pfam" id="PF13556">
    <property type="entry name" value="HTH_30"/>
    <property type="match status" value="1"/>
</dbReference>
<dbReference type="Gene3D" id="1.10.10.2840">
    <property type="entry name" value="PucR C-terminal helix-turn-helix domain"/>
    <property type="match status" value="1"/>
</dbReference>
<comment type="similarity">
    <text evidence="1">Belongs to the CdaR family.</text>
</comment>
<dbReference type="InterPro" id="IPR041522">
    <property type="entry name" value="CdaR_GGDEF"/>
</dbReference>
<dbReference type="InterPro" id="IPR025736">
    <property type="entry name" value="PucR_C-HTH_dom"/>
</dbReference>
<sequence>MTFSKLVEILSNDYRIDILSQGEDFEIQDIALIDNKHDKRKSTLYFGYVKQLQDGIPLPSQCILAHMDKSMLLTNGVNASSIENLTVTENFDLIESLDLAENLTLAENLASVENLALVEESSLFTLFNEAKILIETTYSKGLFEELTALADQTNSIETVLDAASVRLGNSLLFCDMNFKIIASSSSIPVLDPLWKENIKQGYCSYEFIKEVKELDSIKNAAPTTSAVEVTCSVSPYRKLSSKVFHNRMQVGFLLMIESENKFLPYHYEMLSTVSHIISYTIAYYRSDLFEESSLYQQLLYDLLIGAPSKDLLPRLTELHFPDNMLVLFIRPTRFLGREYLKKFVHLSLKMQLPGAHVTYHKNGIVAMIPLKEHAKTDYELLDILKDFTEKEHVRIGISNPFSNIENFASHYEQAYVALELGQKLNPEEFICRYLDYQVYDLFSEVKNPDLLGRFCHPCLVTLRQYDHQNNTQLYETLCIYLDKGCSIKLTSESLYIHRNSLVYRLNRIIELCDINLEDVNTLFLLRLSFLIDRYNGLNALKTW</sequence>
<proteinExistence type="inferred from homology"/>
<evidence type="ECO:0000259" key="3">
    <source>
        <dbReference type="Pfam" id="PF17853"/>
    </source>
</evidence>
<feature type="domain" description="PucR C-terminal helix-turn-helix" evidence="2">
    <location>
        <begin position="473"/>
        <end position="530"/>
    </location>
</feature>
<dbReference type="STRING" id="1120996.SAMN02746066_01581"/>
<evidence type="ECO:0000256" key="1">
    <source>
        <dbReference type="ARBA" id="ARBA00006754"/>
    </source>
</evidence>
<name>A0A1M7HUY7_9FIRM</name>
<dbReference type="RefSeq" id="WP_242952502.1">
    <property type="nucleotide sequence ID" value="NZ_FRCP01000008.1"/>
</dbReference>
<dbReference type="Proteomes" id="UP000184038">
    <property type="component" value="Unassembled WGS sequence"/>
</dbReference>
<accession>A0A1M7HUY7</accession>
<dbReference type="Pfam" id="PF17853">
    <property type="entry name" value="GGDEF_2"/>
    <property type="match status" value="1"/>
</dbReference>
<keyword evidence="5" id="KW-1185">Reference proteome</keyword>
<evidence type="ECO:0000259" key="2">
    <source>
        <dbReference type="Pfam" id="PF13556"/>
    </source>
</evidence>
<dbReference type="PANTHER" id="PTHR33744">
    <property type="entry name" value="CARBOHYDRATE DIACID REGULATOR"/>
    <property type="match status" value="1"/>
</dbReference>
<evidence type="ECO:0000313" key="4">
    <source>
        <dbReference type="EMBL" id="SHM32163.1"/>
    </source>
</evidence>
<reference evidence="4 5" key="1">
    <citation type="submission" date="2016-11" db="EMBL/GenBank/DDBJ databases">
        <authorList>
            <person name="Jaros S."/>
            <person name="Januszkiewicz K."/>
            <person name="Wedrychowicz H."/>
        </authorList>
    </citation>
    <scope>NUCLEOTIDE SEQUENCE [LARGE SCALE GENOMIC DNA]</scope>
    <source>
        <strain evidence="4 5">DSM 15930</strain>
    </source>
</reference>
<organism evidence="4 5">
    <name type="scientific">Anaerosporobacter mobilis DSM 15930</name>
    <dbReference type="NCBI Taxonomy" id="1120996"/>
    <lineage>
        <taxon>Bacteria</taxon>
        <taxon>Bacillati</taxon>
        <taxon>Bacillota</taxon>
        <taxon>Clostridia</taxon>
        <taxon>Lachnospirales</taxon>
        <taxon>Lachnospiraceae</taxon>
        <taxon>Anaerosporobacter</taxon>
    </lineage>
</organism>
<dbReference type="PANTHER" id="PTHR33744:SF7">
    <property type="entry name" value="PUCR FAMILY TRANSCRIPTIONAL REGULATOR"/>
    <property type="match status" value="1"/>
</dbReference>
<dbReference type="InterPro" id="IPR042070">
    <property type="entry name" value="PucR_C-HTH_sf"/>
</dbReference>
<dbReference type="EMBL" id="FRCP01000008">
    <property type="protein sequence ID" value="SHM32163.1"/>
    <property type="molecule type" value="Genomic_DNA"/>
</dbReference>
<evidence type="ECO:0000313" key="5">
    <source>
        <dbReference type="Proteomes" id="UP000184038"/>
    </source>
</evidence>
<dbReference type="InterPro" id="IPR051448">
    <property type="entry name" value="CdaR-like_regulators"/>
</dbReference>
<dbReference type="AlphaFoldDB" id="A0A1M7HUY7"/>